<comment type="subcellular location">
    <subcellularLocation>
        <location evidence="1">Cytoplasm</location>
    </subcellularLocation>
</comment>
<dbReference type="GO" id="GO:0006260">
    <property type="term" value="P:DNA replication"/>
    <property type="evidence" value="ECO:0007669"/>
    <property type="project" value="UniProtKB-KW"/>
</dbReference>
<keyword evidence="7 14" id="KW-0548">Nucleotidyltransferase</keyword>
<dbReference type="PANTHER" id="PTHR32294:SF0">
    <property type="entry name" value="DNA POLYMERASE III SUBUNIT ALPHA"/>
    <property type="match status" value="1"/>
</dbReference>
<evidence type="ECO:0000256" key="6">
    <source>
        <dbReference type="ARBA" id="ARBA00022679"/>
    </source>
</evidence>
<evidence type="ECO:0000256" key="11">
    <source>
        <dbReference type="ARBA" id="ARBA00026073"/>
    </source>
</evidence>
<evidence type="ECO:0000256" key="5">
    <source>
        <dbReference type="ARBA" id="ARBA00022490"/>
    </source>
</evidence>
<dbReference type="InterPro" id="IPR004013">
    <property type="entry name" value="PHP_dom"/>
</dbReference>
<evidence type="ECO:0000313" key="15">
    <source>
        <dbReference type="Proteomes" id="UP000676996"/>
    </source>
</evidence>
<evidence type="ECO:0000256" key="1">
    <source>
        <dbReference type="ARBA" id="ARBA00004496"/>
    </source>
</evidence>
<dbReference type="NCBIfam" id="TIGR00594">
    <property type="entry name" value="polc"/>
    <property type="match status" value="1"/>
</dbReference>
<dbReference type="Pfam" id="PF07733">
    <property type="entry name" value="DNA_pol3_alpha"/>
    <property type="match status" value="1"/>
</dbReference>
<comment type="caution">
    <text evidence="14">The sequence shown here is derived from an EMBL/GenBank/DDBJ whole genome shotgun (WGS) entry which is preliminary data.</text>
</comment>
<keyword evidence="9" id="KW-0239">DNA-directed DNA polymerase</keyword>
<evidence type="ECO:0000259" key="13">
    <source>
        <dbReference type="SMART" id="SM00481"/>
    </source>
</evidence>
<dbReference type="SMART" id="SM00481">
    <property type="entry name" value="POLIIIAc"/>
    <property type="match status" value="1"/>
</dbReference>
<keyword evidence="15" id="KW-1185">Reference proteome</keyword>
<dbReference type="NCBIfam" id="NF004226">
    <property type="entry name" value="PRK05673.1"/>
    <property type="match status" value="1"/>
</dbReference>
<dbReference type="InterPro" id="IPR029460">
    <property type="entry name" value="DNAPol_HHH"/>
</dbReference>
<evidence type="ECO:0000256" key="7">
    <source>
        <dbReference type="ARBA" id="ARBA00022695"/>
    </source>
</evidence>
<keyword evidence="8" id="KW-0235">DNA replication</keyword>
<protein>
    <recommendedName>
        <fullName evidence="4">DNA polymerase III subunit alpha</fullName>
        <ecNumber evidence="3">2.7.7.7</ecNumber>
    </recommendedName>
</protein>
<evidence type="ECO:0000256" key="2">
    <source>
        <dbReference type="ARBA" id="ARBA00009496"/>
    </source>
</evidence>
<evidence type="ECO:0000256" key="9">
    <source>
        <dbReference type="ARBA" id="ARBA00022932"/>
    </source>
</evidence>
<comment type="catalytic activity">
    <reaction evidence="12">
        <text>DNA(n) + a 2'-deoxyribonucleoside 5'-triphosphate = DNA(n+1) + diphosphate</text>
        <dbReference type="Rhea" id="RHEA:22508"/>
        <dbReference type="Rhea" id="RHEA-COMP:17339"/>
        <dbReference type="Rhea" id="RHEA-COMP:17340"/>
        <dbReference type="ChEBI" id="CHEBI:33019"/>
        <dbReference type="ChEBI" id="CHEBI:61560"/>
        <dbReference type="ChEBI" id="CHEBI:173112"/>
        <dbReference type="EC" id="2.7.7.7"/>
    </reaction>
</comment>
<dbReference type="CDD" id="cd07433">
    <property type="entry name" value="PHP_PolIIIA_DnaE1"/>
    <property type="match status" value="1"/>
</dbReference>
<dbReference type="Pfam" id="PF17657">
    <property type="entry name" value="DNA_pol3_finger"/>
    <property type="match status" value="1"/>
</dbReference>
<sequence>MPHSGFVPLHIFSSYTMLDGAIEPKAIAKLARELGFPAAALTDRNGLYAAMAFSDACRDAGVQPIIGTMLSVARPDMPDKVEAPLDWLLLLAQDETGYDNLCALVSRAHLDRPIELPAHVEMDALEGRTDGLIALTAGREGALAKLFAEEQQDAALAYADRLQALFPDRLYIEICRRLDETEGKAEPHLLDLAYDRDLPIVGTNPCCFSDKDFHEAHDAMLCIANSSYVASDDRPKSSPDAWMKPASEMKMLFADLPEALANTLVVAQRCAVAAPKRKPILPSLAGDIEGEARKLREDAHAGLLKRLRKLVAIDDQDGDAAPVVEEAALSDAEIEARFPDYFKRLDYELGIINQMGFPGYFLIVADFIKWAKDHDIPVGPGRGSGAGSAVAWALTITDLDPIKLGLLFERFLNPERVSMPDFDIDFCETRRGEVIRYVQEKYGRDHVAQIITFGKLKARAVLKDTGRVLQMSYGQVDRLAKLVPNLPADPWTLDRALNGVSELHSEYKNDSDVRYLLDLAMKLEGLPRHSSTHAAGVVIGDRPLAELVPLYRDPRSDMPVTQFDMKYVEGAGLVKFDFLGLKTLSVLNMAVRLLAKRGIEVDLEALTWDDAGVYELLQRGDTVGVFQLESEGMRRTLSAVRPTNFGDIIALVSLYRPGPMDNIPLFGARKNGRERIEYPHPLLEPILKETYGIFVYQEQVMQAAQILAGYSLGGADLLRRAMGKKKQEEMDKQRAIFVAGCAEHNQIPEAKANELFDLIDKFAGYGFNKSHAAAYALLAYQTAWLKAHHPHEFFAASMSYDMHQTDKLAIFVDDMKRLDITCEGPDINASEAEFSVEESEDGLAVRYALAALKGVGERAMELLVEEREGKGRYQSLDDFARRVDPRLLNKRQLETLAAAGAFDAVDPNRAGVHACAETLLAVAARTHEQRTSGQGGLFGEGGGAEPAIRPPGDAHWSLSQRIGAEKDAFGFYFSAHPLDRYAHLANVHHARPIAALPEAEVPEGGRTTATLAALIEDARWRTSARGRKYMMAGISDASGQCVATCFDDEIAKRLEDTAREGGCGLLTVELDKRPGEDTPRVTIKAIQPFDQLASSAKLVLDLAITDPAVLPTLASLLADQRGGQGQVRLHTKIDRGETEIVLGCDFRIDGELAERIENLQGVEWAVLKTAEIRRLRAAG</sequence>
<comment type="similarity">
    <text evidence="2">Belongs to the DNA polymerase type-C family. DnaE subfamily.</text>
</comment>
<dbReference type="SUPFAM" id="SSF160975">
    <property type="entry name" value="AF1531-like"/>
    <property type="match status" value="1"/>
</dbReference>
<dbReference type="InterPro" id="IPR041931">
    <property type="entry name" value="DNA_pol3_alpha_thumb_dom"/>
</dbReference>
<evidence type="ECO:0000256" key="3">
    <source>
        <dbReference type="ARBA" id="ARBA00012417"/>
    </source>
</evidence>
<evidence type="ECO:0000256" key="12">
    <source>
        <dbReference type="ARBA" id="ARBA00049244"/>
    </source>
</evidence>
<gene>
    <name evidence="14" type="primary">dnaE</name>
    <name evidence="14" type="ORF">J7S20_01810</name>
</gene>
<dbReference type="EMBL" id="JAGRQC010000001">
    <property type="protein sequence ID" value="MBR0551236.1"/>
    <property type="molecule type" value="Genomic_DNA"/>
</dbReference>
<dbReference type="RefSeq" id="WP_284052522.1">
    <property type="nucleotide sequence ID" value="NZ_JAGRQC010000001.1"/>
</dbReference>
<proteinExistence type="inferred from homology"/>
<feature type="domain" description="Polymerase/histidinol phosphatase N-terminal" evidence="13">
    <location>
        <begin position="7"/>
        <end position="74"/>
    </location>
</feature>
<dbReference type="Pfam" id="PF14579">
    <property type="entry name" value="HHH_6"/>
    <property type="match status" value="1"/>
</dbReference>
<dbReference type="Pfam" id="PF02811">
    <property type="entry name" value="PHP"/>
    <property type="match status" value="1"/>
</dbReference>
<dbReference type="GO" id="GO:0003887">
    <property type="term" value="F:DNA-directed DNA polymerase activity"/>
    <property type="evidence" value="ECO:0007669"/>
    <property type="project" value="UniProtKB-KW"/>
</dbReference>
<dbReference type="InterPro" id="IPR049821">
    <property type="entry name" value="PolIIIA_DnaE1_PHP"/>
</dbReference>
<dbReference type="InterPro" id="IPR003141">
    <property type="entry name" value="Pol/His_phosphatase_N"/>
</dbReference>
<dbReference type="Proteomes" id="UP000676996">
    <property type="component" value="Unassembled WGS sequence"/>
</dbReference>
<dbReference type="Gene3D" id="1.10.10.1600">
    <property type="entry name" value="Bacterial DNA polymerase III alpha subunit, thumb domain"/>
    <property type="match status" value="1"/>
</dbReference>
<dbReference type="CDD" id="cd04485">
    <property type="entry name" value="DnaE_OBF"/>
    <property type="match status" value="1"/>
</dbReference>
<comment type="subunit">
    <text evidence="11">DNA polymerase III contains a core (composed of alpha, epsilon and theta chains) that associates with a tau subunit. This core dimerizes to form the POLIII' complex. PolIII' associates with the gamma complex (composed of gamma, delta, delta', psi and chi chains) and with the beta chain to form the complete DNA polymerase III complex.</text>
</comment>
<dbReference type="InterPro" id="IPR011708">
    <property type="entry name" value="DNA_pol3_alpha_NTPase_dom"/>
</dbReference>
<dbReference type="EC" id="2.7.7.7" evidence="3"/>
<comment type="function">
    <text evidence="10">DNA polymerase III is a complex, multichain enzyme responsible for most of the replicative synthesis in bacteria. This DNA polymerase also exhibits 3' to 5' exonuclease activity. The alpha chain is the DNA polymerase.</text>
</comment>
<dbReference type="GO" id="GO:0008408">
    <property type="term" value="F:3'-5' exonuclease activity"/>
    <property type="evidence" value="ECO:0007669"/>
    <property type="project" value="InterPro"/>
</dbReference>
<evidence type="ECO:0000256" key="4">
    <source>
        <dbReference type="ARBA" id="ARBA00019114"/>
    </source>
</evidence>
<dbReference type="Gene3D" id="1.10.150.870">
    <property type="match status" value="1"/>
</dbReference>
<dbReference type="InterPro" id="IPR004805">
    <property type="entry name" value="DnaE2/DnaE/PolC"/>
</dbReference>
<evidence type="ECO:0000256" key="10">
    <source>
        <dbReference type="ARBA" id="ARBA00025611"/>
    </source>
</evidence>
<keyword evidence="6 14" id="KW-0808">Transferase</keyword>
<dbReference type="GO" id="GO:0005737">
    <property type="term" value="C:cytoplasm"/>
    <property type="evidence" value="ECO:0007669"/>
    <property type="project" value="UniProtKB-SubCell"/>
</dbReference>
<keyword evidence="5" id="KW-0963">Cytoplasm</keyword>
<dbReference type="PANTHER" id="PTHR32294">
    <property type="entry name" value="DNA POLYMERASE III SUBUNIT ALPHA"/>
    <property type="match status" value="1"/>
</dbReference>
<dbReference type="AlphaFoldDB" id="A0A8T4IG79"/>
<organism evidence="14 15">
    <name type="scientific">Stakelama marina</name>
    <dbReference type="NCBI Taxonomy" id="2826939"/>
    <lineage>
        <taxon>Bacteria</taxon>
        <taxon>Pseudomonadati</taxon>
        <taxon>Pseudomonadota</taxon>
        <taxon>Alphaproteobacteria</taxon>
        <taxon>Sphingomonadales</taxon>
        <taxon>Sphingomonadaceae</taxon>
        <taxon>Stakelama</taxon>
    </lineage>
</organism>
<dbReference type="InterPro" id="IPR016195">
    <property type="entry name" value="Pol/histidinol_Pase-like"/>
</dbReference>
<evidence type="ECO:0000256" key="8">
    <source>
        <dbReference type="ARBA" id="ARBA00022705"/>
    </source>
</evidence>
<reference evidence="14" key="1">
    <citation type="submission" date="2021-04" db="EMBL/GenBank/DDBJ databases">
        <title>Ouciella asimina sp. nov., isolated from the surface seawater in the hydrothermal field of Okinawa Trough.</title>
        <authorList>
            <person name="Shuang W."/>
        </authorList>
    </citation>
    <scope>NUCLEOTIDE SEQUENCE</scope>
    <source>
        <strain evidence="14">LXI357</strain>
    </source>
</reference>
<accession>A0A8T4IG79</accession>
<dbReference type="Gene3D" id="3.20.20.140">
    <property type="entry name" value="Metal-dependent hydrolases"/>
    <property type="match status" value="1"/>
</dbReference>
<name>A0A8T4IG79_9SPHN</name>
<evidence type="ECO:0000313" key="14">
    <source>
        <dbReference type="EMBL" id="MBR0551236.1"/>
    </source>
</evidence>
<dbReference type="SUPFAM" id="SSF89550">
    <property type="entry name" value="PHP domain-like"/>
    <property type="match status" value="1"/>
</dbReference>
<dbReference type="InterPro" id="IPR040982">
    <property type="entry name" value="DNA_pol3_finger"/>
</dbReference>